<proteinExistence type="predicted"/>
<keyword evidence="3" id="KW-1185">Reference proteome</keyword>
<evidence type="ECO:0000313" key="2">
    <source>
        <dbReference type="EMBL" id="KAH7039719.1"/>
    </source>
</evidence>
<sequence length="626" mass="68931">MDHFNATVFDGHMVATRRGFQVTKQKHHGLAFVNTSAQHTPAPSKQSKKAAPVSLPLPKAPLIFITNEEDEKKHTARLRKERNSRPKSQAPACTSSTRSSTPKRRSQCSRLHSPSSVSSASSRLSSRGSFSSADDASDTSTDRSSNPDTEHYPAPLPAWAKYKQPQTLHGSYRKLLFMCHAFPPNHSNPLASIDGASPSLSPENFICAAQDPTAIHCGITLGTLYDAVCSGNRSSPYLDTLTLQLCSIINRRLNKGEQASESRSKTVHAVATLAILASYARKWDHWDVHMKGLLHLLNLGGAQHELDMHTISTIRKADFCGAVAAATSPYIPFIRRHVPLRYPNHVFDHDAVTGRLVRHLSSIGLETDLITTIADVAALNKCLTLSTATKDTFAFDSEAALEHYYNLGYKLLSTGGPLRFLDGSSSTLPPREHSIMISFQQYITSIKCAIRIIVLVYLQNPAFDLANDEGSLFELLHLHLAAVLSYLRSQQSSHLDQDPFNFLVDPTIRDSHGASLEAHRPVLLWLCLAGHILQRNSEVTRAGSEGKVEMELMGKQSIYKDLLQEVLGPVAAVDPGLVSDYELEVCKCLDLRVVLDPSHPMAQEGGDERGLMRFMLGVFKLEYSLS</sequence>
<evidence type="ECO:0008006" key="4">
    <source>
        <dbReference type="Google" id="ProtNLM"/>
    </source>
</evidence>
<dbReference type="PANTHER" id="PTHR37540">
    <property type="entry name" value="TRANSCRIPTION FACTOR (ACR-2), PUTATIVE-RELATED-RELATED"/>
    <property type="match status" value="1"/>
</dbReference>
<evidence type="ECO:0000313" key="3">
    <source>
        <dbReference type="Proteomes" id="UP000756346"/>
    </source>
</evidence>
<dbReference type="Proteomes" id="UP000756346">
    <property type="component" value="Unassembled WGS sequence"/>
</dbReference>
<comment type="caution">
    <text evidence="2">The sequence shown here is derived from an EMBL/GenBank/DDBJ whole genome shotgun (WGS) entry which is preliminary data.</text>
</comment>
<feature type="region of interest" description="Disordered" evidence="1">
    <location>
        <begin position="64"/>
        <end position="158"/>
    </location>
</feature>
<dbReference type="GeneID" id="70178065"/>
<gene>
    <name evidence="2" type="ORF">B0I36DRAFT_1514</name>
</gene>
<protein>
    <recommendedName>
        <fullName evidence="4">Transcription factor domain-containing protein</fullName>
    </recommendedName>
</protein>
<dbReference type="AlphaFoldDB" id="A0A9P9BZ44"/>
<feature type="compositionally biased region" description="Polar residues" evidence="1">
    <location>
        <begin position="36"/>
        <end position="45"/>
    </location>
</feature>
<reference evidence="2" key="1">
    <citation type="journal article" date="2021" name="Nat. Commun.">
        <title>Genetic determinants of endophytism in the Arabidopsis root mycobiome.</title>
        <authorList>
            <person name="Mesny F."/>
            <person name="Miyauchi S."/>
            <person name="Thiergart T."/>
            <person name="Pickel B."/>
            <person name="Atanasova L."/>
            <person name="Karlsson M."/>
            <person name="Huettel B."/>
            <person name="Barry K.W."/>
            <person name="Haridas S."/>
            <person name="Chen C."/>
            <person name="Bauer D."/>
            <person name="Andreopoulos W."/>
            <person name="Pangilinan J."/>
            <person name="LaButti K."/>
            <person name="Riley R."/>
            <person name="Lipzen A."/>
            <person name="Clum A."/>
            <person name="Drula E."/>
            <person name="Henrissat B."/>
            <person name="Kohler A."/>
            <person name="Grigoriev I.V."/>
            <person name="Martin F.M."/>
            <person name="Hacquard S."/>
        </authorList>
    </citation>
    <scope>NUCLEOTIDE SEQUENCE</scope>
    <source>
        <strain evidence="2">MPI-CAGE-CH-0230</strain>
    </source>
</reference>
<dbReference type="OrthoDB" id="3469225at2759"/>
<dbReference type="RefSeq" id="XP_046017774.1">
    <property type="nucleotide sequence ID" value="XM_046148519.1"/>
</dbReference>
<organism evidence="2 3">
    <name type="scientific">Microdochium trichocladiopsis</name>
    <dbReference type="NCBI Taxonomy" id="1682393"/>
    <lineage>
        <taxon>Eukaryota</taxon>
        <taxon>Fungi</taxon>
        <taxon>Dikarya</taxon>
        <taxon>Ascomycota</taxon>
        <taxon>Pezizomycotina</taxon>
        <taxon>Sordariomycetes</taxon>
        <taxon>Xylariomycetidae</taxon>
        <taxon>Xylariales</taxon>
        <taxon>Microdochiaceae</taxon>
        <taxon>Microdochium</taxon>
    </lineage>
</organism>
<feature type="region of interest" description="Disordered" evidence="1">
    <location>
        <begin position="36"/>
        <end position="55"/>
    </location>
</feature>
<name>A0A9P9BZ44_9PEZI</name>
<dbReference type="PANTHER" id="PTHR37540:SF5">
    <property type="entry name" value="TRANSCRIPTION FACTOR DOMAIN-CONTAINING PROTEIN"/>
    <property type="match status" value="1"/>
</dbReference>
<feature type="compositionally biased region" description="Low complexity" evidence="1">
    <location>
        <begin position="109"/>
        <end position="144"/>
    </location>
</feature>
<evidence type="ECO:0000256" key="1">
    <source>
        <dbReference type="SAM" id="MobiDB-lite"/>
    </source>
</evidence>
<dbReference type="EMBL" id="JAGTJQ010000001">
    <property type="protein sequence ID" value="KAH7039719.1"/>
    <property type="molecule type" value="Genomic_DNA"/>
</dbReference>
<accession>A0A9P9BZ44</accession>